<keyword evidence="2" id="KW-1185">Reference proteome</keyword>
<dbReference type="PANTHER" id="PTHR46586:SF3">
    <property type="entry name" value="ANKYRIN REPEAT-CONTAINING PROTEIN"/>
    <property type="match status" value="1"/>
</dbReference>
<dbReference type="InterPro" id="IPR036770">
    <property type="entry name" value="Ankyrin_rpt-contain_sf"/>
</dbReference>
<dbReference type="Proteomes" id="UP001175227">
    <property type="component" value="Unassembled WGS sequence"/>
</dbReference>
<protein>
    <submittedName>
        <fullName evidence="1">Uncharacterized protein</fullName>
    </submittedName>
</protein>
<organism evidence="1 2">
    <name type="scientific">Armillaria novae-zelandiae</name>
    <dbReference type="NCBI Taxonomy" id="153914"/>
    <lineage>
        <taxon>Eukaryota</taxon>
        <taxon>Fungi</taxon>
        <taxon>Dikarya</taxon>
        <taxon>Basidiomycota</taxon>
        <taxon>Agaricomycotina</taxon>
        <taxon>Agaricomycetes</taxon>
        <taxon>Agaricomycetidae</taxon>
        <taxon>Agaricales</taxon>
        <taxon>Marasmiineae</taxon>
        <taxon>Physalacriaceae</taxon>
        <taxon>Armillaria</taxon>
    </lineage>
</organism>
<dbReference type="AlphaFoldDB" id="A0AA39PKZ3"/>
<dbReference type="PANTHER" id="PTHR46586">
    <property type="entry name" value="ANKYRIN REPEAT-CONTAINING PROTEIN"/>
    <property type="match status" value="1"/>
</dbReference>
<dbReference type="SUPFAM" id="SSF140860">
    <property type="entry name" value="Pseudo ankyrin repeat-like"/>
    <property type="match status" value="1"/>
</dbReference>
<dbReference type="EMBL" id="JAUEPR010000004">
    <property type="protein sequence ID" value="KAK0486151.1"/>
    <property type="molecule type" value="Genomic_DNA"/>
</dbReference>
<accession>A0AA39PKZ3</accession>
<comment type="caution">
    <text evidence="1">The sequence shown here is derived from an EMBL/GenBank/DDBJ whole genome shotgun (WGS) entry which is preliminary data.</text>
</comment>
<feature type="non-terminal residue" evidence="1">
    <location>
        <position position="604"/>
    </location>
</feature>
<evidence type="ECO:0000313" key="1">
    <source>
        <dbReference type="EMBL" id="KAK0486151.1"/>
    </source>
</evidence>
<dbReference type="InterPro" id="IPR052050">
    <property type="entry name" value="SecEffector_AnkRepeat"/>
</dbReference>
<name>A0AA39PKZ3_9AGAR</name>
<gene>
    <name evidence="1" type="ORF">IW261DRAFT_1329363</name>
</gene>
<sequence length="604" mass="68819">IDELRALVKANDAQEREEAKKVKNRVHEELKEEILNTLRPHITSEIKDTIEKEAKIQVDKQIGKYIAVPLAKQKQETEERLSEVQNSLTNSKARIANSAITLEHMNDKLKPLLKEDGEKSKNYPADLTSLFAYDSKSVRDLLKDYKLESDTDHRVNLNRFLDYIGVYSSPRILWRCASNDSYIFCYSLIIFLQTVESPLNTVHQAYRRLTHPELVLFLKLRNLPTSGSDDELASRLTNHDFHLYHFPNASGTISSSPSSASLLFPYPPKRHRPSGIPDLPVEILADIMDHVGDWELSRAVGVPTSIARPLEWSRASCTDHAMITGSLPLIRAVDPTVNPPTKIGADLAVRFGYVHVLEFFLSHHHGIFLSIFKGDLIPVKASRHGRINILSWWKHGFEHHPDLIPPPKPGSIADAIDGASRNGQIASLDWWMHCGHRMEYTEAALEYASSKNQIAVLQWWKEQYERHGLPLKIGRVMDMASTAGHVEVLEWWATSQLDPKYDRHALQHASCHGKVEVLEWWLGSGLPLIFDQDALTGATRHNRPEVLEWWNKSGLPIQYRMCDIEEALEDAIGGGENARQWWKHKGVDFNANDKEWMKLQNLNS</sequence>
<evidence type="ECO:0000313" key="2">
    <source>
        <dbReference type="Proteomes" id="UP001175227"/>
    </source>
</evidence>
<reference evidence="1" key="1">
    <citation type="submission" date="2023-06" db="EMBL/GenBank/DDBJ databases">
        <authorList>
            <consortium name="Lawrence Berkeley National Laboratory"/>
            <person name="Ahrendt S."/>
            <person name="Sahu N."/>
            <person name="Indic B."/>
            <person name="Wong-Bajracharya J."/>
            <person name="Merenyi Z."/>
            <person name="Ke H.-M."/>
            <person name="Monk M."/>
            <person name="Kocsube S."/>
            <person name="Drula E."/>
            <person name="Lipzen A."/>
            <person name="Balint B."/>
            <person name="Henrissat B."/>
            <person name="Andreopoulos B."/>
            <person name="Martin F.M."/>
            <person name="Harder C.B."/>
            <person name="Rigling D."/>
            <person name="Ford K.L."/>
            <person name="Foster G.D."/>
            <person name="Pangilinan J."/>
            <person name="Papanicolaou A."/>
            <person name="Barry K."/>
            <person name="LaButti K."/>
            <person name="Viragh M."/>
            <person name="Koriabine M."/>
            <person name="Yan M."/>
            <person name="Riley R."/>
            <person name="Champramary S."/>
            <person name="Plett K.L."/>
            <person name="Tsai I.J."/>
            <person name="Slot J."/>
            <person name="Sipos G."/>
            <person name="Plett J."/>
            <person name="Nagy L.G."/>
            <person name="Grigoriev I.V."/>
        </authorList>
    </citation>
    <scope>NUCLEOTIDE SEQUENCE</scope>
    <source>
        <strain evidence="1">ICMP 16352</strain>
    </source>
</reference>
<proteinExistence type="predicted"/>
<dbReference type="Gene3D" id="1.25.40.20">
    <property type="entry name" value="Ankyrin repeat-containing domain"/>
    <property type="match status" value="1"/>
</dbReference>